<evidence type="ECO:0000313" key="3">
    <source>
        <dbReference type="Proteomes" id="UP000031668"/>
    </source>
</evidence>
<gene>
    <name evidence="2" type="ORF">RF11_03667</name>
</gene>
<sequence>MAENLVEEYIQAREHEFIYNQNLRTFIITWNVASNFNVDELTLTLVKSIQEMPDIIVIGLQEVQMSVAGVNMVRSVLEAQVYSSIPKDHEYFLLHSQHLGGISLFLFAKISFKIQVIDVTSGIIALGPLATANKGAVCISLLLRKSSLCIVCSHLPAHQEFLSARNEAFNTILNKMILNHDRSGSLKIMDHDYVYWLGDLNYRIEFTEFPSSLLDYSMKELESLYELDQLNISRKNAQAFQGFYETTISFKPTYKLLKSEGIMEYDKARLPAWCDRILYRSKVPEHLEPIEYKSVEIPISSDHYPVIGKFKLNVPLYDENAYENLLSKANIIQPKISVSPQSL</sequence>
<accession>A0A0C2MYK4</accession>
<dbReference type="GO" id="GO:0034485">
    <property type="term" value="F:phosphatidylinositol-3,4,5-trisphosphate 5-phosphatase activity"/>
    <property type="evidence" value="ECO:0007669"/>
    <property type="project" value="TreeGrafter"/>
</dbReference>
<dbReference type="PANTHER" id="PTHR11200:SF300">
    <property type="entry name" value="TYPE II INOSITOL 1,4,5-TRISPHOSPHATE 5-PHOSPHATASE"/>
    <property type="match status" value="1"/>
</dbReference>
<reference evidence="2 3" key="1">
    <citation type="journal article" date="2014" name="Genome Biol. Evol.">
        <title>The genome of the myxosporean Thelohanellus kitauei shows adaptations to nutrient acquisition within its fish host.</title>
        <authorList>
            <person name="Yang Y."/>
            <person name="Xiong J."/>
            <person name="Zhou Z."/>
            <person name="Huo F."/>
            <person name="Miao W."/>
            <person name="Ran C."/>
            <person name="Liu Y."/>
            <person name="Zhang J."/>
            <person name="Feng J."/>
            <person name="Wang M."/>
            <person name="Wang M."/>
            <person name="Wang L."/>
            <person name="Yao B."/>
        </authorList>
    </citation>
    <scope>NUCLEOTIDE SEQUENCE [LARGE SCALE GENOMIC DNA]</scope>
    <source>
        <strain evidence="2">Wuqing</strain>
    </source>
</reference>
<comment type="caution">
    <text evidence="2">The sequence shown here is derived from an EMBL/GenBank/DDBJ whole genome shotgun (WGS) entry which is preliminary data.</text>
</comment>
<dbReference type="EMBL" id="JWZT01001233">
    <property type="protein sequence ID" value="KII72426.1"/>
    <property type="molecule type" value="Genomic_DNA"/>
</dbReference>
<dbReference type="Gene3D" id="3.60.10.10">
    <property type="entry name" value="Endonuclease/exonuclease/phosphatase"/>
    <property type="match status" value="1"/>
</dbReference>
<protein>
    <submittedName>
        <fullName evidence="2">Inositol polyphosphate 5-phosphatase OCRL-1</fullName>
    </submittedName>
</protein>
<dbReference type="InterPro" id="IPR036691">
    <property type="entry name" value="Endo/exonu/phosph_ase_sf"/>
</dbReference>
<dbReference type="OrthoDB" id="62798at2759"/>
<keyword evidence="3" id="KW-1185">Reference proteome</keyword>
<dbReference type="OMA" id="DMFIILQ"/>
<dbReference type="GO" id="GO:0004439">
    <property type="term" value="F:phosphatidylinositol-4,5-bisphosphate 5-phosphatase activity"/>
    <property type="evidence" value="ECO:0007669"/>
    <property type="project" value="TreeGrafter"/>
</dbReference>
<feature type="domain" description="Inositol polyphosphate-related phosphatase" evidence="1">
    <location>
        <begin position="21"/>
        <end position="318"/>
    </location>
</feature>
<dbReference type="PANTHER" id="PTHR11200">
    <property type="entry name" value="INOSITOL 5-PHOSPHATASE"/>
    <property type="match status" value="1"/>
</dbReference>
<organism evidence="2 3">
    <name type="scientific">Thelohanellus kitauei</name>
    <name type="common">Myxosporean</name>
    <dbReference type="NCBI Taxonomy" id="669202"/>
    <lineage>
        <taxon>Eukaryota</taxon>
        <taxon>Metazoa</taxon>
        <taxon>Cnidaria</taxon>
        <taxon>Myxozoa</taxon>
        <taxon>Myxosporea</taxon>
        <taxon>Bivalvulida</taxon>
        <taxon>Platysporina</taxon>
        <taxon>Myxobolidae</taxon>
        <taxon>Thelohanellus</taxon>
    </lineage>
</organism>
<proteinExistence type="predicted"/>
<evidence type="ECO:0000259" key="1">
    <source>
        <dbReference type="SMART" id="SM00128"/>
    </source>
</evidence>
<dbReference type="SMART" id="SM00128">
    <property type="entry name" value="IPPc"/>
    <property type="match status" value="1"/>
</dbReference>
<dbReference type="Proteomes" id="UP000031668">
    <property type="component" value="Unassembled WGS sequence"/>
</dbReference>
<evidence type="ECO:0000313" key="2">
    <source>
        <dbReference type="EMBL" id="KII72426.1"/>
    </source>
</evidence>
<name>A0A0C2MYK4_THEKT</name>
<dbReference type="AlphaFoldDB" id="A0A0C2MYK4"/>
<dbReference type="InterPro" id="IPR000300">
    <property type="entry name" value="IPPc"/>
</dbReference>
<dbReference type="GO" id="GO:0004445">
    <property type="term" value="F:inositol-polyphosphate 5-phosphatase activity"/>
    <property type="evidence" value="ECO:0007669"/>
    <property type="project" value="TreeGrafter"/>
</dbReference>
<dbReference type="Pfam" id="PF22669">
    <property type="entry name" value="Exo_endo_phos2"/>
    <property type="match status" value="1"/>
</dbReference>
<dbReference type="SUPFAM" id="SSF56219">
    <property type="entry name" value="DNase I-like"/>
    <property type="match status" value="1"/>
</dbReference>
<dbReference type="GO" id="GO:0046856">
    <property type="term" value="P:phosphatidylinositol dephosphorylation"/>
    <property type="evidence" value="ECO:0007669"/>
    <property type="project" value="InterPro"/>
</dbReference>
<dbReference type="InterPro" id="IPR046985">
    <property type="entry name" value="IP5"/>
</dbReference>